<evidence type="ECO:0000313" key="5">
    <source>
        <dbReference type="Proteomes" id="UP000249264"/>
    </source>
</evidence>
<sequence>MTNVIIFGHGATADDIRSRLSDLRAVGLLQDFVWIDYAHPTNGAVVRSFTEEGTVRLSTLDDALRGFSGDVLLATIDPMDADQPQDANKLTEWVSAVDQRLIQASNLRVRLLLSALPMDNVEVMPLQGWSNLVLSPEEGGTPASSRIRPIKRAKDGFELAQFAAPAVASIFGLWRGMPEPAVLDPDTHRVIETGDRQRFRLVRAFHRTIDASDIEDKVKKAVFDPTQRLPQPQVNNISRAVHYANPEQLTDQCAKMFIDQQISPLVSAPTAYEELQSHKVSGWAALKDNLRLYWSTVVGKPQDWVEGQRGAMNKNAATFLQKMLYGENSSVEVVLAGHSGKGSGATSVDELRQASEHTMRVAKEQHFSLGQEPQLSHTWEAYHDYALGLVDGSWRESIDTQGLRNNQGNMYIVQYGGQSVQDVSASFHGFHPLMTSTLGYTHESQATVAPFDPVGAERFAADIEYTSQQTRNEAVSRKKHEFASWRAKNSTTFAWKVGQGLWDKLGHAQQKYREAHAMARELQELANSFQARDFNAENKALTGKLRTMWVVLFVFLALLTYMVAGRYNQDLPLGEYLQWFDWPWYVVGVIVAILLFLLCSWAVFTKAQRDIFDYVQRRKLLARNQEIAAQNLATSSAEIARISNAYNQFLSWSALLGRAIYAPFGRKETSSDHLRTPQSGLPENARIAQAVLNRDDAVRMTDEIRSHIFQTEWAHRSLKSMLDDMNNTFERNRTGHTAVALNEMWGMAGLGSSTALDNLSRNLDHPYMKDRDLKQQEWQKVITDPRMSRSLQQYLGHVTFREEGGARSQSTSEFLAGMNQEKGALQAFSPNALTSAGGAEGYTEIDGSRTRIVEVDSQTALTSQLSRSVTVVQYGKITDFKYLIPDSVPGAHTFDNTADLSLDELDDTSHMGFGAPAQTDAPSDSRGTQESTPWQPGSNANPVFGQPGTPDLSDLDETF</sequence>
<dbReference type="EMBL" id="CP065689">
    <property type="protein sequence ID" value="QPS60123.1"/>
    <property type="molecule type" value="Genomic_DNA"/>
</dbReference>
<proteinExistence type="predicted"/>
<gene>
    <name evidence="3" type="ORF">I6G51_02640</name>
    <name evidence="4" type="ORF">NCTC10288_02381</name>
</gene>
<dbReference type="RefSeq" id="WP_039673191.1">
    <property type="nucleotide sequence ID" value="NZ_CP065689.1"/>
</dbReference>
<evidence type="ECO:0000313" key="3">
    <source>
        <dbReference type="EMBL" id="QPS60123.1"/>
    </source>
</evidence>
<dbReference type="Proteomes" id="UP000249264">
    <property type="component" value="Chromosome 1"/>
</dbReference>
<dbReference type="OrthoDB" id="4427856at2"/>
<evidence type="ECO:0000313" key="6">
    <source>
        <dbReference type="Proteomes" id="UP000594905"/>
    </source>
</evidence>
<keyword evidence="6" id="KW-1185">Reference proteome</keyword>
<dbReference type="KEGG" id="cmin:NCTC10288_02381"/>
<keyword evidence="2" id="KW-0812">Transmembrane</keyword>
<evidence type="ECO:0000256" key="2">
    <source>
        <dbReference type="SAM" id="Phobius"/>
    </source>
</evidence>
<dbReference type="STRING" id="38301.NX84_02020"/>
<dbReference type="AlphaFoldDB" id="A0A2X4USH5"/>
<reference evidence="3 6" key="2">
    <citation type="submission" date="2020-12" db="EMBL/GenBank/DDBJ databases">
        <title>FDA dAtabase for Regulatory Grade micrObial Sequences (FDA-ARGOS): Supporting development and validation of Infectious Disease Dx tests.</title>
        <authorList>
            <person name="Sproer C."/>
            <person name="Gronow S."/>
            <person name="Severitt S."/>
            <person name="Schroder I."/>
            <person name="Tallon L."/>
            <person name="Sadzewicz L."/>
            <person name="Zhao X."/>
            <person name="Boylan J."/>
            <person name="Ott S."/>
            <person name="Bowen H."/>
            <person name="Vavikolanu K."/>
            <person name="Mehta A."/>
            <person name="Aluvathingal J."/>
            <person name="Nadendla S."/>
            <person name="Lowell S."/>
            <person name="Myers T."/>
            <person name="Yan Y."/>
            <person name="Sichtig H."/>
        </authorList>
    </citation>
    <scope>NUCLEOTIDE SEQUENCE [LARGE SCALE GENOMIC DNA]</scope>
    <source>
        <strain evidence="3 6">FDAARGOS_894</strain>
    </source>
</reference>
<feature type="compositionally biased region" description="Polar residues" evidence="1">
    <location>
        <begin position="920"/>
        <end position="941"/>
    </location>
</feature>
<feature type="transmembrane region" description="Helical" evidence="2">
    <location>
        <begin position="584"/>
        <end position="604"/>
    </location>
</feature>
<evidence type="ECO:0000313" key="4">
    <source>
        <dbReference type="EMBL" id="SQI01054.1"/>
    </source>
</evidence>
<dbReference type="EMBL" id="LS483460">
    <property type="protein sequence ID" value="SQI01054.1"/>
    <property type="molecule type" value="Genomic_DNA"/>
</dbReference>
<keyword evidence="2" id="KW-0472">Membrane</keyword>
<organism evidence="4 5">
    <name type="scientific">Corynebacterium minutissimum</name>
    <dbReference type="NCBI Taxonomy" id="38301"/>
    <lineage>
        <taxon>Bacteria</taxon>
        <taxon>Bacillati</taxon>
        <taxon>Actinomycetota</taxon>
        <taxon>Actinomycetes</taxon>
        <taxon>Mycobacteriales</taxon>
        <taxon>Corynebacteriaceae</taxon>
        <taxon>Corynebacterium</taxon>
    </lineage>
</organism>
<reference evidence="4 5" key="1">
    <citation type="submission" date="2018-06" db="EMBL/GenBank/DDBJ databases">
        <authorList>
            <consortium name="Pathogen Informatics"/>
            <person name="Doyle S."/>
        </authorList>
    </citation>
    <scope>NUCLEOTIDE SEQUENCE [LARGE SCALE GENOMIC DNA]</scope>
    <source>
        <strain evidence="4 5">NCTC10288</strain>
    </source>
</reference>
<protein>
    <submittedName>
        <fullName evidence="4">Uncharacterized protein</fullName>
    </submittedName>
</protein>
<accession>A0A2X4USH5</accession>
<feature type="transmembrane region" description="Helical" evidence="2">
    <location>
        <begin position="547"/>
        <end position="564"/>
    </location>
</feature>
<evidence type="ECO:0000256" key="1">
    <source>
        <dbReference type="SAM" id="MobiDB-lite"/>
    </source>
</evidence>
<dbReference type="GeneID" id="70784243"/>
<keyword evidence="2" id="KW-1133">Transmembrane helix</keyword>
<name>A0A2X4USH5_9CORY</name>
<feature type="region of interest" description="Disordered" evidence="1">
    <location>
        <begin position="906"/>
        <end position="959"/>
    </location>
</feature>
<dbReference type="Proteomes" id="UP000594905">
    <property type="component" value="Chromosome"/>
</dbReference>